<proteinExistence type="predicted"/>
<sequence length="56" mass="5668">MTVSETGESVGDELKQGIDVAADGARAADKGDGNHGHYQAILNGAGAVFIPAEIDK</sequence>
<reference evidence="1 2" key="1">
    <citation type="submission" date="2016-01" db="EMBL/GenBank/DDBJ databases">
        <authorList>
            <person name="Regsiter A."/>
            <person name="william w."/>
        </authorList>
    </citation>
    <scope>NUCLEOTIDE SEQUENCE [LARGE SCALE GENOMIC DNA]</scope>
    <source>
        <strain evidence="1 2">CFBP 5494</strain>
    </source>
</reference>
<accession>A0A9W5F4R6</accession>
<evidence type="ECO:0000313" key="1">
    <source>
        <dbReference type="EMBL" id="CUW94763.1"/>
    </source>
</evidence>
<protein>
    <submittedName>
        <fullName evidence="1">Uncharacterized protein</fullName>
    </submittedName>
</protein>
<dbReference type="Proteomes" id="UP000191933">
    <property type="component" value="Unassembled WGS sequence"/>
</dbReference>
<dbReference type="EMBL" id="FBVY01000023">
    <property type="protein sequence ID" value="CUW94763.1"/>
    <property type="molecule type" value="Genomic_DNA"/>
</dbReference>
<comment type="caution">
    <text evidence="1">The sequence shown here is derived from an EMBL/GenBank/DDBJ whole genome shotgun (WGS) entry which is preliminary data.</text>
</comment>
<evidence type="ECO:0000313" key="2">
    <source>
        <dbReference type="Proteomes" id="UP000191933"/>
    </source>
</evidence>
<organism evidence="1 2">
    <name type="scientific">Agrobacterium genomosp. 2 str. CFBP 5494</name>
    <dbReference type="NCBI Taxonomy" id="1183436"/>
    <lineage>
        <taxon>Bacteria</taxon>
        <taxon>Pseudomonadati</taxon>
        <taxon>Pseudomonadota</taxon>
        <taxon>Alphaproteobacteria</taxon>
        <taxon>Hyphomicrobiales</taxon>
        <taxon>Rhizobiaceae</taxon>
        <taxon>Rhizobium/Agrobacterium group</taxon>
        <taxon>Agrobacterium</taxon>
        <taxon>Agrobacterium tumefaciens complex</taxon>
    </lineage>
</organism>
<gene>
    <name evidence="1" type="ORF">AGR2A_Lc110027</name>
</gene>
<keyword evidence="2" id="KW-1185">Reference proteome</keyword>
<dbReference type="AlphaFoldDB" id="A0A9W5F4R6"/>
<name>A0A9W5F4R6_9HYPH</name>